<keyword evidence="2 4" id="KW-0238">DNA-binding</keyword>
<keyword evidence="7" id="KW-1185">Reference proteome</keyword>
<evidence type="ECO:0000256" key="4">
    <source>
        <dbReference type="PROSITE-ProRule" id="PRU00335"/>
    </source>
</evidence>
<evidence type="ECO:0000256" key="1">
    <source>
        <dbReference type="ARBA" id="ARBA00023015"/>
    </source>
</evidence>
<dbReference type="InterPro" id="IPR050109">
    <property type="entry name" value="HTH-type_TetR-like_transc_reg"/>
</dbReference>
<dbReference type="GO" id="GO:0003700">
    <property type="term" value="F:DNA-binding transcription factor activity"/>
    <property type="evidence" value="ECO:0007669"/>
    <property type="project" value="TreeGrafter"/>
</dbReference>
<keyword evidence="1" id="KW-0805">Transcription regulation</keyword>
<dbReference type="InterPro" id="IPR036271">
    <property type="entry name" value="Tet_transcr_reg_TetR-rel_C_sf"/>
</dbReference>
<evidence type="ECO:0000313" key="6">
    <source>
        <dbReference type="EMBL" id="SER97727.1"/>
    </source>
</evidence>
<dbReference type="STRING" id="64702.SAMN05443377_12432"/>
<dbReference type="Pfam" id="PF00440">
    <property type="entry name" value="TetR_N"/>
    <property type="match status" value="1"/>
</dbReference>
<proteinExistence type="predicted"/>
<dbReference type="PANTHER" id="PTHR30055:SF234">
    <property type="entry name" value="HTH-TYPE TRANSCRIPTIONAL REGULATOR BETI"/>
    <property type="match status" value="1"/>
</dbReference>
<dbReference type="Proteomes" id="UP000198815">
    <property type="component" value="Unassembled WGS sequence"/>
</dbReference>
<reference evidence="6 7" key="1">
    <citation type="submission" date="2016-10" db="EMBL/GenBank/DDBJ databases">
        <authorList>
            <person name="de Groot N.N."/>
        </authorList>
    </citation>
    <scope>NUCLEOTIDE SEQUENCE [LARGE SCALE GENOMIC DNA]</scope>
    <source>
        <strain evidence="6 7">DSM 16859</strain>
    </source>
</reference>
<sequence length="216" mass="24113">MTMPARVPRRAAPRRAAILETARRLFTEQGIGPVTTNLIAQQAGISPGNLYYWFGSKAEIVRALFDDWTARMSIPEELPSDPVDQLRWLWRRLVELPQPDPDYAFFLRDLFPLLHADPLLATTYRSNHAVRRDRLAATMDGLVAAGLVQAPTPPTTTRELVDLVWLVTETAQPFAAALGEDRAQANHYARTVAEALLTDEGRDALELAARRTGSEQ</sequence>
<dbReference type="PRINTS" id="PR00455">
    <property type="entry name" value="HTHTETR"/>
</dbReference>
<dbReference type="InterPro" id="IPR025722">
    <property type="entry name" value="TetR"/>
</dbReference>
<dbReference type="Pfam" id="PF13972">
    <property type="entry name" value="TetR"/>
    <property type="match status" value="1"/>
</dbReference>
<dbReference type="PANTHER" id="PTHR30055">
    <property type="entry name" value="HTH-TYPE TRANSCRIPTIONAL REGULATOR RUTR"/>
    <property type="match status" value="1"/>
</dbReference>
<keyword evidence="3" id="KW-0804">Transcription</keyword>
<evidence type="ECO:0000256" key="2">
    <source>
        <dbReference type="ARBA" id="ARBA00023125"/>
    </source>
</evidence>
<accession>A0A1H9TL13</accession>
<dbReference type="SUPFAM" id="SSF48498">
    <property type="entry name" value="Tetracyclin repressor-like, C-terminal domain"/>
    <property type="match status" value="1"/>
</dbReference>
<feature type="domain" description="HTH tetR-type" evidence="5">
    <location>
        <begin position="12"/>
        <end position="72"/>
    </location>
</feature>
<dbReference type="EMBL" id="FOGZ01000024">
    <property type="protein sequence ID" value="SER97727.1"/>
    <property type="molecule type" value="Genomic_DNA"/>
</dbReference>
<dbReference type="InterPro" id="IPR009057">
    <property type="entry name" value="Homeodomain-like_sf"/>
</dbReference>
<evidence type="ECO:0000313" key="7">
    <source>
        <dbReference type="Proteomes" id="UP000198815"/>
    </source>
</evidence>
<dbReference type="AlphaFoldDB" id="A0A1H9TL13"/>
<organism evidence="6 7">
    <name type="scientific">Propionibacterium cyclohexanicum</name>
    <dbReference type="NCBI Taxonomy" id="64702"/>
    <lineage>
        <taxon>Bacteria</taxon>
        <taxon>Bacillati</taxon>
        <taxon>Actinomycetota</taxon>
        <taxon>Actinomycetes</taxon>
        <taxon>Propionibacteriales</taxon>
        <taxon>Propionibacteriaceae</taxon>
        <taxon>Propionibacterium</taxon>
    </lineage>
</organism>
<dbReference type="InterPro" id="IPR001647">
    <property type="entry name" value="HTH_TetR"/>
</dbReference>
<feature type="DNA-binding region" description="H-T-H motif" evidence="4">
    <location>
        <begin position="35"/>
        <end position="54"/>
    </location>
</feature>
<dbReference type="SUPFAM" id="SSF46689">
    <property type="entry name" value="Homeodomain-like"/>
    <property type="match status" value="1"/>
</dbReference>
<dbReference type="RefSeq" id="WP_091970860.1">
    <property type="nucleotide sequence ID" value="NZ_FOGZ01000024.1"/>
</dbReference>
<gene>
    <name evidence="6" type="ORF">SAMN05443377_12432</name>
</gene>
<evidence type="ECO:0000256" key="3">
    <source>
        <dbReference type="ARBA" id="ARBA00023163"/>
    </source>
</evidence>
<dbReference type="GO" id="GO:0000976">
    <property type="term" value="F:transcription cis-regulatory region binding"/>
    <property type="evidence" value="ECO:0007669"/>
    <property type="project" value="TreeGrafter"/>
</dbReference>
<name>A0A1H9TL13_9ACTN</name>
<dbReference type="PROSITE" id="PS50977">
    <property type="entry name" value="HTH_TETR_2"/>
    <property type="match status" value="1"/>
</dbReference>
<evidence type="ECO:0000259" key="5">
    <source>
        <dbReference type="PROSITE" id="PS50977"/>
    </source>
</evidence>
<dbReference type="OrthoDB" id="9805134at2"/>
<dbReference type="Gene3D" id="1.10.357.10">
    <property type="entry name" value="Tetracycline Repressor, domain 2"/>
    <property type="match status" value="1"/>
</dbReference>
<protein>
    <submittedName>
        <fullName evidence="6">DNA-binding transcriptional regulator, AcrR family</fullName>
    </submittedName>
</protein>